<dbReference type="AlphaFoldDB" id="A0A0M3I8Q8"/>
<sequence length="41" mass="4880">MILSYTGQPNRWNIKVNGKNGVLINDKMYRRAEEPQTIPFW</sequence>
<evidence type="ECO:0000313" key="1">
    <source>
        <dbReference type="Proteomes" id="UP000036681"/>
    </source>
</evidence>
<evidence type="ECO:0000313" key="2">
    <source>
        <dbReference type="WBParaSite" id="ALUE_0001375801-mRNA-1"/>
    </source>
</evidence>
<organism evidence="1 2">
    <name type="scientific">Ascaris lumbricoides</name>
    <name type="common">Giant roundworm</name>
    <dbReference type="NCBI Taxonomy" id="6252"/>
    <lineage>
        <taxon>Eukaryota</taxon>
        <taxon>Metazoa</taxon>
        <taxon>Ecdysozoa</taxon>
        <taxon>Nematoda</taxon>
        <taxon>Chromadorea</taxon>
        <taxon>Rhabditida</taxon>
        <taxon>Spirurina</taxon>
        <taxon>Ascaridomorpha</taxon>
        <taxon>Ascaridoidea</taxon>
        <taxon>Ascarididae</taxon>
        <taxon>Ascaris</taxon>
    </lineage>
</organism>
<reference evidence="2" key="1">
    <citation type="submission" date="2017-02" db="UniProtKB">
        <authorList>
            <consortium name="WormBaseParasite"/>
        </authorList>
    </citation>
    <scope>IDENTIFICATION</scope>
</reference>
<dbReference type="WBParaSite" id="ALUE_0001375801-mRNA-1">
    <property type="protein sequence ID" value="ALUE_0001375801-mRNA-1"/>
    <property type="gene ID" value="ALUE_0001375801"/>
</dbReference>
<dbReference type="Proteomes" id="UP000036681">
    <property type="component" value="Unplaced"/>
</dbReference>
<accession>A0A0M3I8Q8</accession>
<keyword evidence="1" id="KW-1185">Reference proteome</keyword>
<protein>
    <submittedName>
        <fullName evidence="2">DUF5107 domain-containing protein</fullName>
    </submittedName>
</protein>
<name>A0A0M3I8Q8_ASCLU</name>
<proteinExistence type="predicted"/>